<organism evidence="13">
    <name type="scientific">Oryza sativa subsp. japonica</name>
    <name type="common">Rice</name>
    <dbReference type="NCBI Taxonomy" id="39947"/>
    <lineage>
        <taxon>Eukaryota</taxon>
        <taxon>Viridiplantae</taxon>
        <taxon>Streptophyta</taxon>
        <taxon>Embryophyta</taxon>
        <taxon>Tracheophyta</taxon>
        <taxon>Spermatophyta</taxon>
        <taxon>Magnoliopsida</taxon>
        <taxon>Liliopsida</taxon>
        <taxon>Poales</taxon>
        <taxon>Poaceae</taxon>
        <taxon>BOP clade</taxon>
        <taxon>Oryzoideae</taxon>
        <taxon>Oryzeae</taxon>
        <taxon>Oryzinae</taxon>
        <taxon>Oryza</taxon>
        <taxon>Oryza sativa</taxon>
    </lineage>
</organism>
<evidence type="ECO:0000256" key="1">
    <source>
        <dbReference type="ARBA" id="ARBA00001933"/>
    </source>
</evidence>
<dbReference type="GO" id="GO:0004586">
    <property type="term" value="F:ornithine decarboxylase activity"/>
    <property type="evidence" value="ECO:0007669"/>
    <property type="project" value="UniProtKB-EC"/>
</dbReference>
<dbReference type="Proteomes" id="UP000007752">
    <property type="component" value="Chromosome 2"/>
</dbReference>
<dbReference type="EC" id="4.1.1.17" evidence="6"/>
<evidence type="ECO:0000256" key="3">
    <source>
        <dbReference type="ARBA" id="ARBA00022898"/>
    </source>
</evidence>
<reference evidence="13" key="2">
    <citation type="submission" date="2008-12" db="EMBL/GenBank/DDBJ databases">
        <title>Improved gene annotation of the rice (Oryza sativa) genomes.</title>
        <authorList>
            <person name="Wang J."/>
            <person name="Li R."/>
            <person name="Fan W."/>
            <person name="Huang Q."/>
            <person name="Zhang J."/>
            <person name="Zhou Y."/>
            <person name="Hu Y."/>
            <person name="Zi S."/>
            <person name="Li J."/>
            <person name="Ni P."/>
            <person name="Zheng H."/>
            <person name="Zhang Y."/>
            <person name="Zhao M."/>
            <person name="Hao Q."/>
            <person name="McDermott J."/>
            <person name="Samudrala R."/>
            <person name="Kristiansen K."/>
            <person name="Wong G.K.-S."/>
        </authorList>
    </citation>
    <scope>NUCLEOTIDE SEQUENCE</scope>
</reference>
<dbReference type="InterPro" id="IPR022643">
    <property type="entry name" value="De-COase2_C"/>
</dbReference>
<evidence type="ECO:0000256" key="5">
    <source>
        <dbReference type="ARBA" id="ARBA00034115"/>
    </source>
</evidence>
<name>A3A6W5_ORYSJ</name>
<dbReference type="Pfam" id="PF02784">
    <property type="entry name" value="Orn_Arg_deC_N"/>
    <property type="match status" value="1"/>
</dbReference>
<dbReference type="EMBL" id="CM000139">
    <property type="protein sequence ID" value="EAZ23054.1"/>
    <property type="molecule type" value="Genomic_DNA"/>
</dbReference>
<sequence length="450" mass="47973">MAAAEGYQMEAAVLAAPVVKDREVLRLRRDAAGRRDVTGLVRTIVAAAPPPDSTTRTAAAGAFNVIDLGEVARLFAAWWRGLRGVRPYYAVKCNPNPALLGALAGLGAGFDCASRPRDGGRAGARRRGRPRRLREPVQAGAPPGVRGRRRRRPHHLRLRGGGRQDQALPPGVPAAATDQGPRRRRWRRRHAKLGNQVRRAPGRGGAAPRRRAASRGWPSSASRSTSGAPCPASASTPPPSRRPAFDAAAALGMPRMHVLDIGGGFKAGGGGGESTFQEASAVISAALARHFGGDDMPSGVEVIAEPGRYFAETAFALAARIFGKRTRGEVREYWIDDGMFGTLCCVHFENYVPRPAPVTATADDGDEQAATMGGEMMITSTNTSTKTHPSTVFGPTLDSFDEVVRGYQLPELCTGDWLVFDDVGAYTTVCSSDFNGFSTSNMKTYLAYSC</sequence>
<proteinExistence type="inferred from homology"/>
<accession>A3A6W5</accession>
<dbReference type="InterPro" id="IPR029066">
    <property type="entry name" value="PLP-binding_barrel"/>
</dbReference>
<evidence type="ECO:0000256" key="2">
    <source>
        <dbReference type="ARBA" id="ARBA00008872"/>
    </source>
</evidence>
<evidence type="ECO:0000256" key="8">
    <source>
        <dbReference type="ARBA" id="ARBA00049127"/>
    </source>
</evidence>
<dbReference type="SUPFAM" id="SSF51419">
    <property type="entry name" value="PLP-binding barrel"/>
    <property type="match status" value="2"/>
</dbReference>
<feature type="compositionally biased region" description="Basic residues" evidence="10">
    <location>
        <begin position="146"/>
        <end position="160"/>
    </location>
</feature>
<feature type="compositionally biased region" description="Basic residues" evidence="10">
    <location>
        <begin position="182"/>
        <end position="192"/>
    </location>
</feature>
<feature type="region of interest" description="Disordered" evidence="10">
    <location>
        <begin position="114"/>
        <end position="244"/>
    </location>
</feature>
<dbReference type="InterPro" id="IPR022653">
    <property type="entry name" value="De-COase2_pyr-phos_BS"/>
</dbReference>
<dbReference type="PANTHER" id="PTHR11482:SF6">
    <property type="entry name" value="ORNITHINE DECARBOXYLASE 1-RELATED"/>
    <property type="match status" value="1"/>
</dbReference>
<dbReference type="InterPro" id="IPR000183">
    <property type="entry name" value="Orn/DAP/Arg_de-COase"/>
</dbReference>
<evidence type="ECO:0000256" key="9">
    <source>
        <dbReference type="RuleBase" id="RU003737"/>
    </source>
</evidence>
<feature type="domain" description="Orn/DAP/Arg decarboxylase 2 C-terminal" evidence="11">
    <location>
        <begin position="309"/>
        <end position="424"/>
    </location>
</feature>
<evidence type="ECO:0000313" key="13">
    <source>
        <dbReference type="EMBL" id="EAZ23054.1"/>
    </source>
</evidence>
<comment type="cofactor">
    <cofactor evidence="1">
        <name>pyridoxal 5'-phosphate</name>
        <dbReference type="ChEBI" id="CHEBI:597326"/>
    </cofactor>
</comment>
<dbReference type="SUPFAM" id="SSF50621">
    <property type="entry name" value="Alanine racemase C-terminal domain-like"/>
    <property type="match status" value="1"/>
</dbReference>
<feature type="compositionally biased region" description="Low complexity" evidence="10">
    <location>
        <begin position="214"/>
        <end position="235"/>
    </location>
</feature>
<dbReference type="GO" id="GO:0033387">
    <property type="term" value="P:putrescine biosynthetic process from arginine, via ornithine"/>
    <property type="evidence" value="ECO:0007669"/>
    <property type="project" value="UniProtKB-UniPathway"/>
</dbReference>
<dbReference type="Pfam" id="PF00278">
    <property type="entry name" value="Orn_DAP_Arg_deC"/>
    <property type="match status" value="1"/>
</dbReference>
<comment type="subunit">
    <text evidence="7">Homodimer. Only the dimer is catalytically active, as the active sites are constructed of residues from both monomers.</text>
</comment>
<dbReference type="InterPro" id="IPR022644">
    <property type="entry name" value="De-COase2_N"/>
</dbReference>
<gene>
    <name evidence="13" type="ORF">OsJ_06749</name>
</gene>
<comment type="pathway">
    <text evidence="5">Amine and polyamine biosynthesis; putrescine biosynthesis via L-ornithine pathway; putrescine from L-ornithine: step 1/1.</text>
</comment>
<protein>
    <recommendedName>
        <fullName evidence="6">ornithine decarboxylase</fullName>
        <ecNumber evidence="6">4.1.1.17</ecNumber>
    </recommendedName>
</protein>
<evidence type="ECO:0000256" key="4">
    <source>
        <dbReference type="ARBA" id="ARBA00023239"/>
    </source>
</evidence>
<feature type="compositionally biased region" description="Basic residues" evidence="10">
    <location>
        <begin position="123"/>
        <end position="132"/>
    </location>
</feature>
<dbReference type="InterPro" id="IPR002433">
    <property type="entry name" value="Orn_de-COase"/>
</dbReference>
<evidence type="ECO:0000256" key="6">
    <source>
        <dbReference type="ARBA" id="ARBA00034138"/>
    </source>
</evidence>
<evidence type="ECO:0000256" key="7">
    <source>
        <dbReference type="ARBA" id="ARBA00046672"/>
    </source>
</evidence>
<dbReference type="PROSITE" id="PS00878">
    <property type="entry name" value="ODR_DC_2_1"/>
    <property type="match status" value="1"/>
</dbReference>
<dbReference type="AlphaFoldDB" id="A3A6W5"/>
<feature type="domain" description="Orn/DAP/Arg decarboxylase 2 N-terminal" evidence="12">
    <location>
        <begin position="69"/>
        <end position="115"/>
    </location>
</feature>
<evidence type="ECO:0000259" key="11">
    <source>
        <dbReference type="Pfam" id="PF00278"/>
    </source>
</evidence>
<dbReference type="Gene3D" id="2.40.37.10">
    <property type="entry name" value="Lyase, Ornithine Decarboxylase, Chain A, domain 1"/>
    <property type="match status" value="1"/>
</dbReference>
<dbReference type="PRINTS" id="PR01179">
    <property type="entry name" value="ODADCRBXLASE"/>
</dbReference>
<dbReference type="PANTHER" id="PTHR11482">
    <property type="entry name" value="ARGININE/DIAMINOPIMELATE/ORNITHINE DECARBOXYLASE"/>
    <property type="match status" value="1"/>
</dbReference>
<evidence type="ECO:0000256" key="10">
    <source>
        <dbReference type="SAM" id="MobiDB-lite"/>
    </source>
</evidence>
<evidence type="ECO:0000259" key="12">
    <source>
        <dbReference type="Pfam" id="PF02784"/>
    </source>
</evidence>
<reference evidence="13" key="1">
    <citation type="journal article" date="2005" name="PLoS Biol.">
        <title>The genomes of Oryza sativa: a history of duplications.</title>
        <authorList>
            <person name="Yu J."/>
            <person name="Wang J."/>
            <person name="Lin W."/>
            <person name="Li S."/>
            <person name="Li H."/>
            <person name="Zhou J."/>
            <person name="Ni P."/>
            <person name="Dong W."/>
            <person name="Hu S."/>
            <person name="Zeng C."/>
            <person name="Zhang J."/>
            <person name="Zhang Y."/>
            <person name="Li R."/>
            <person name="Xu Z."/>
            <person name="Li S."/>
            <person name="Li X."/>
            <person name="Zheng H."/>
            <person name="Cong L."/>
            <person name="Lin L."/>
            <person name="Yin J."/>
            <person name="Geng J."/>
            <person name="Li G."/>
            <person name="Shi J."/>
            <person name="Liu J."/>
            <person name="Lv H."/>
            <person name="Li J."/>
            <person name="Wang J."/>
            <person name="Deng Y."/>
            <person name="Ran L."/>
            <person name="Shi X."/>
            <person name="Wang X."/>
            <person name="Wu Q."/>
            <person name="Li C."/>
            <person name="Ren X."/>
            <person name="Wang J."/>
            <person name="Wang X."/>
            <person name="Li D."/>
            <person name="Liu D."/>
            <person name="Zhang X."/>
            <person name="Ji Z."/>
            <person name="Zhao W."/>
            <person name="Sun Y."/>
            <person name="Zhang Z."/>
            <person name="Bao J."/>
            <person name="Han Y."/>
            <person name="Dong L."/>
            <person name="Ji J."/>
            <person name="Chen P."/>
            <person name="Wu S."/>
            <person name="Liu J."/>
            <person name="Xiao Y."/>
            <person name="Bu D."/>
            <person name="Tan J."/>
            <person name="Yang L."/>
            <person name="Ye C."/>
            <person name="Zhang J."/>
            <person name="Xu J."/>
            <person name="Zhou Y."/>
            <person name="Yu Y."/>
            <person name="Zhang B."/>
            <person name="Zhuang S."/>
            <person name="Wei H."/>
            <person name="Liu B."/>
            <person name="Lei M."/>
            <person name="Yu H."/>
            <person name="Li Y."/>
            <person name="Xu H."/>
            <person name="Wei S."/>
            <person name="He X."/>
            <person name="Fang L."/>
            <person name="Zhang Z."/>
            <person name="Zhang Y."/>
            <person name="Huang X."/>
            <person name="Su Z."/>
            <person name="Tong W."/>
            <person name="Li J."/>
            <person name="Tong Z."/>
            <person name="Li S."/>
            <person name="Ye J."/>
            <person name="Wang L."/>
            <person name="Fang L."/>
            <person name="Lei T."/>
            <person name="Chen C."/>
            <person name="Chen H."/>
            <person name="Xu Z."/>
            <person name="Li H."/>
            <person name="Huang H."/>
            <person name="Zhang F."/>
            <person name="Xu H."/>
            <person name="Li N."/>
            <person name="Zhao C."/>
            <person name="Li S."/>
            <person name="Dong L."/>
            <person name="Huang Y."/>
            <person name="Li L."/>
            <person name="Xi Y."/>
            <person name="Qi Q."/>
            <person name="Li W."/>
            <person name="Zhang B."/>
            <person name="Hu W."/>
            <person name="Zhang Y."/>
            <person name="Tian X."/>
            <person name="Jiao Y."/>
            <person name="Liang X."/>
            <person name="Jin J."/>
            <person name="Gao L."/>
            <person name="Zheng W."/>
            <person name="Hao B."/>
            <person name="Liu S."/>
            <person name="Wang W."/>
            <person name="Yuan L."/>
            <person name="Cao M."/>
            <person name="McDermott J."/>
            <person name="Samudrala R."/>
            <person name="Wang J."/>
            <person name="Wong G.K."/>
            <person name="Yang H."/>
        </authorList>
    </citation>
    <scope>NUCLEOTIDE SEQUENCE [LARGE SCALE GENOMIC DNA]</scope>
</reference>
<keyword evidence="3" id="KW-0663">Pyridoxal phosphate</keyword>
<dbReference type="InterPro" id="IPR009006">
    <property type="entry name" value="Ala_racemase/Decarboxylase_C"/>
</dbReference>
<dbReference type="Gene3D" id="3.20.20.10">
    <property type="entry name" value="Alanine racemase"/>
    <property type="match status" value="2"/>
</dbReference>
<comment type="similarity">
    <text evidence="2 9">Belongs to the Orn/Lys/Arg decarboxylase class-II family.</text>
</comment>
<comment type="catalytic activity">
    <reaction evidence="8">
        <text>L-ornithine + H(+) = putrescine + CO2</text>
        <dbReference type="Rhea" id="RHEA:22964"/>
        <dbReference type="ChEBI" id="CHEBI:15378"/>
        <dbReference type="ChEBI" id="CHEBI:16526"/>
        <dbReference type="ChEBI" id="CHEBI:46911"/>
        <dbReference type="ChEBI" id="CHEBI:326268"/>
        <dbReference type="EC" id="4.1.1.17"/>
    </reaction>
</comment>
<keyword evidence="4" id="KW-0456">Lyase</keyword>
<dbReference type="UniPathway" id="UPA00535">
    <property type="reaction ID" value="UER00288"/>
</dbReference>
<dbReference type="PRINTS" id="PR01182">
    <property type="entry name" value="ORNDCRBXLASE"/>
</dbReference>